<dbReference type="RefSeq" id="WP_265385006.1">
    <property type="nucleotide sequence ID" value="NZ_CP110616.1"/>
</dbReference>
<dbReference type="InterPro" id="IPR010359">
    <property type="entry name" value="IrrE_HExxH"/>
</dbReference>
<evidence type="ECO:0000259" key="1">
    <source>
        <dbReference type="Pfam" id="PF06114"/>
    </source>
</evidence>
<evidence type="ECO:0000313" key="2">
    <source>
        <dbReference type="EMBL" id="UZJ26902.1"/>
    </source>
</evidence>
<sequence>MLTPLDDSLSTPGARLSALLAVSELTAAQLSVGMLLAEAVPVERVLDGTYEPSVSELLGAADVLEVPVAVLTGELPVSGHLGVSLRLGRIRGAEALSGPLAYANRLLDHGALLDSWFGPAAAPLRESLSRVMLSRDKFGKAAGMVTADRVRAVLDLGDDGPITDMVAMVESFGIPVASLPLPAGVHGLNVRDLRTGGAHRVILVSSTDVWAKQRYTLAHELCHALYDDKDQVIVDRAEEPEALPEWRAESFARHLLLPTRSVREAVRRAPAGPRRWQQVTASLMARFGVSRDATVIALQEDGGVPSVELDSVRSARVDDLLAAANLVDQWREFCVAEHAESGSPTLVSRAAQAYGNGWVRADLVADLMRGDIETVERELAAAGWQPSS</sequence>
<name>A0ABY6P5G8_9NOCA</name>
<accession>A0ABY6P5G8</accession>
<dbReference type="Pfam" id="PF06114">
    <property type="entry name" value="Peptidase_M78"/>
    <property type="match status" value="1"/>
</dbReference>
<dbReference type="InterPro" id="IPR052345">
    <property type="entry name" value="Rad_response_metalloprotease"/>
</dbReference>
<dbReference type="Gene3D" id="1.10.10.2910">
    <property type="match status" value="1"/>
</dbReference>
<organism evidence="2 3">
    <name type="scientific">Rhodococcus antarcticus</name>
    <dbReference type="NCBI Taxonomy" id="2987751"/>
    <lineage>
        <taxon>Bacteria</taxon>
        <taxon>Bacillati</taxon>
        <taxon>Actinomycetota</taxon>
        <taxon>Actinomycetes</taxon>
        <taxon>Mycobacteriales</taxon>
        <taxon>Nocardiaceae</taxon>
        <taxon>Rhodococcus</taxon>
    </lineage>
</organism>
<feature type="domain" description="IrrE N-terminal-like" evidence="1">
    <location>
        <begin position="170"/>
        <end position="297"/>
    </location>
</feature>
<dbReference type="Proteomes" id="UP001164965">
    <property type="component" value="Plasmid unnamed1"/>
</dbReference>
<proteinExistence type="predicted"/>
<reference evidence="2" key="1">
    <citation type="submission" date="2022-10" db="EMBL/GenBank/DDBJ databases">
        <title>Rhodococcus sp.75.</title>
        <authorList>
            <person name="Sun M."/>
        </authorList>
    </citation>
    <scope>NUCLEOTIDE SEQUENCE</scope>
    <source>
        <strain evidence="2">75</strain>
        <plasmid evidence="2">unnamed1</plasmid>
    </source>
</reference>
<dbReference type="PANTHER" id="PTHR43236">
    <property type="entry name" value="ANTITOXIN HIGA1"/>
    <property type="match status" value="1"/>
</dbReference>
<geneLocation type="plasmid" evidence="2 3">
    <name>unnamed1</name>
</geneLocation>
<evidence type="ECO:0000313" key="3">
    <source>
        <dbReference type="Proteomes" id="UP001164965"/>
    </source>
</evidence>
<gene>
    <name evidence="2" type="ORF">RHODO2019_18080</name>
</gene>
<keyword evidence="2" id="KW-0614">Plasmid</keyword>
<keyword evidence="3" id="KW-1185">Reference proteome</keyword>
<dbReference type="PANTHER" id="PTHR43236:SF2">
    <property type="entry name" value="BLL0069 PROTEIN"/>
    <property type="match status" value="1"/>
</dbReference>
<dbReference type="EMBL" id="CP110616">
    <property type="protein sequence ID" value="UZJ26902.1"/>
    <property type="molecule type" value="Genomic_DNA"/>
</dbReference>
<protein>
    <submittedName>
        <fullName evidence="2">ImmA/IrrE family metallo-endopeptidase</fullName>
    </submittedName>
</protein>